<name>A0A0J8B115_BETVV</name>
<dbReference type="OrthoDB" id="439917at2759"/>
<dbReference type="AlphaFoldDB" id="A0A0J8B115"/>
<dbReference type="SUPFAM" id="SSF57586">
    <property type="entry name" value="TNF receptor-like"/>
    <property type="match status" value="1"/>
</dbReference>
<gene>
    <name evidence="2" type="ORF">BVRB_029760</name>
</gene>
<keyword evidence="3" id="KW-1185">Reference proteome</keyword>
<dbReference type="InterPro" id="IPR009030">
    <property type="entry name" value="Growth_fac_rcpt_cys_sf"/>
</dbReference>
<protein>
    <recommendedName>
        <fullName evidence="1">Tyrosine-protein kinase ephrin type A/B receptor-like domain-containing protein</fullName>
    </recommendedName>
</protein>
<sequence>LSHEGDGGHPFAVVTYRVNDGFVKSLPISVPISLLCPMGTFMNQDEYRCDACPPGSYSDEENLDPACKLCLINEFQPNSGQTSCLKCTLGSSYTMSPGAASCTFCNSTDVATNPDLLSLSTSYCAIGFMADNEVSTKGGQHSEIDFASLLPEGLDPSQARVLLSTIPQYGNLHQLDDEDALADNFYDYFFSSIEIQEQYVSGVVHCSNWLPDRLPNATIGRPDVSKAGSFPRAWSPFDGDNGIAGITLKFKTPLYMTGVV</sequence>
<feature type="domain" description="Tyrosine-protein kinase ephrin type A/B receptor-like" evidence="1">
    <location>
        <begin position="66"/>
        <end position="105"/>
    </location>
</feature>
<dbReference type="PANTHER" id="PTHR46967">
    <property type="entry name" value="INSULIN-LIKE GROWTH FACTOR BINDING PROTEIN,N-TERMINAL"/>
    <property type="match status" value="1"/>
</dbReference>
<organism evidence="2 3">
    <name type="scientific">Beta vulgaris subsp. vulgaris</name>
    <name type="common">Beet</name>
    <dbReference type="NCBI Taxonomy" id="3555"/>
    <lineage>
        <taxon>Eukaryota</taxon>
        <taxon>Viridiplantae</taxon>
        <taxon>Streptophyta</taxon>
        <taxon>Embryophyta</taxon>
        <taxon>Tracheophyta</taxon>
        <taxon>Spermatophyta</taxon>
        <taxon>Magnoliopsida</taxon>
        <taxon>eudicotyledons</taxon>
        <taxon>Gunneridae</taxon>
        <taxon>Pentapetalae</taxon>
        <taxon>Caryophyllales</taxon>
        <taxon>Chenopodiaceae</taxon>
        <taxon>Betoideae</taxon>
        <taxon>Beta</taxon>
    </lineage>
</organism>
<dbReference type="PANTHER" id="PTHR46967:SF1">
    <property type="entry name" value="KERATIN-ASSOCIATED PROTEIN 16-1-LIKE"/>
    <property type="match status" value="1"/>
</dbReference>
<dbReference type="EMBL" id="KQ100931">
    <property type="protein sequence ID" value="KMS93608.1"/>
    <property type="molecule type" value="Genomic_DNA"/>
</dbReference>
<dbReference type="SUPFAM" id="SSF57184">
    <property type="entry name" value="Growth factor receptor domain"/>
    <property type="match status" value="1"/>
</dbReference>
<dbReference type="Gramene" id="KMS93608">
    <property type="protein sequence ID" value="KMS93608"/>
    <property type="gene ID" value="BVRB_029760"/>
</dbReference>
<feature type="non-terminal residue" evidence="2">
    <location>
        <position position="1"/>
    </location>
</feature>
<proteinExistence type="predicted"/>
<dbReference type="Pfam" id="PF07699">
    <property type="entry name" value="Ephrin_rec_like"/>
    <property type="match status" value="1"/>
</dbReference>
<dbReference type="Gene3D" id="2.10.50.10">
    <property type="entry name" value="Tumor Necrosis Factor Receptor, subunit A, domain 2"/>
    <property type="match status" value="1"/>
</dbReference>
<evidence type="ECO:0000313" key="3">
    <source>
        <dbReference type="Proteomes" id="UP000035740"/>
    </source>
</evidence>
<dbReference type="InterPro" id="IPR011641">
    <property type="entry name" value="Tyr-kin_ephrin_A/B_rcpt-like"/>
</dbReference>
<evidence type="ECO:0000259" key="1">
    <source>
        <dbReference type="Pfam" id="PF07699"/>
    </source>
</evidence>
<dbReference type="Proteomes" id="UP000035740">
    <property type="component" value="Unassembled WGS sequence"/>
</dbReference>
<dbReference type="SMART" id="SM01411">
    <property type="entry name" value="Ephrin_rec_like"/>
    <property type="match status" value="1"/>
</dbReference>
<reference evidence="2 3" key="1">
    <citation type="journal article" date="2014" name="Nature">
        <title>The genome of the recently domesticated crop plant sugar beet (Beta vulgaris).</title>
        <authorList>
            <person name="Dohm J.C."/>
            <person name="Minoche A.E."/>
            <person name="Holtgrawe D."/>
            <person name="Capella-Gutierrez S."/>
            <person name="Zakrzewski F."/>
            <person name="Tafer H."/>
            <person name="Rupp O."/>
            <person name="Sorensen T.R."/>
            <person name="Stracke R."/>
            <person name="Reinhardt R."/>
            <person name="Goesmann A."/>
            <person name="Kraft T."/>
            <person name="Schulz B."/>
            <person name="Stadler P.F."/>
            <person name="Schmidt T."/>
            <person name="Gabaldon T."/>
            <person name="Lehrach H."/>
            <person name="Weisshaar B."/>
            <person name="Himmelbauer H."/>
        </authorList>
    </citation>
    <scope>NUCLEOTIDE SEQUENCE [LARGE SCALE GENOMIC DNA]</scope>
    <source>
        <tissue evidence="2">Taproot</tissue>
    </source>
</reference>
<evidence type="ECO:0000313" key="2">
    <source>
        <dbReference type="EMBL" id="KMS93608.1"/>
    </source>
</evidence>
<feature type="non-terminal residue" evidence="2">
    <location>
        <position position="260"/>
    </location>
</feature>
<accession>A0A0J8B115</accession>